<accession>A0A2R6XJ04</accession>
<feature type="region of interest" description="Disordered" evidence="1">
    <location>
        <begin position="1"/>
        <end position="108"/>
    </location>
</feature>
<evidence type="ECO:0000256" key="1">
    <source>
        <dbReference type="SAM" id="MobiDB-lite"/>
    </source>
</evidence>
<organism evidence="2 3">
    <name type="scientific">Marchantia polymorpha</name>
    <name type="common">Common liverwort</name>
    <name type="synonym">Marchantia aquatica</name>
    <dbReference type="NCBI Taxonomy" id="3197"/>
    <lineage>
        <taxon>Eukaryota</taxon>
        <taxon>Viridiplantae</taxon>
        <taxon>Streptophyta</taxon>
        <taxon>Embryophyta</taxon>
        <taxon>Marchantiophyta</taxon>
        <taxon>Marchantiopsida</taxon>
        <taxon>Marchantiidae</taxon>
        <taxon>Marchantiales</taxon>
        <taxon>Marchantiaceae</taxon>
        <taxon>Marchantia</taxon>
    </lineage>
</organism>
<evidence type="ECO:0000313" key="3">
    <source>
        <dbReference type="Proteomes" id="UP000244005"/>
    </source>
</evidence>
<proteinExistence type="predicted"/>
<dbReference type="EMBL" id="KZ772684">
    <property type="protein sequence ID" value="PTQ46094.1"/>
    <property type="molecule type" value="Genomic_DNA"/>
</dbReference>
<sequence length="108" mass="12500">MAEWPRDVEGGSWKRQKEKAVDKKRARRLGQGCGQTKGGSYMQQHSGTRENLRERGRREGGREGEEEEPGEDERGRQRIWRRGAAVSLKDRDHTKLRQGSRESEILLI</sequence>
<dbReference type="Proteomes" id="UP000244005">
    <property type="component" value="Unassembled WGS sequence"/>
</dbReference>
<feature type="compositionally biased region" description="Basic and acidic residues" evidence="1">
    <location>
        <begin position="47"/>
        <end position="63"/>
    </location>
</feature>
<gene>
    <name evidence="2" type="ORF">MARPO_0012s0052</name>
</gene>
<evidence type="ECO:0000313" key="2">
    <source>
        <dbReference type="EMBL" id="PTQ46094.1"/>
    </source>
</evidence>
<dbReference type="AlphaFoldDB" id="A0A2R6XJ04"/>
<keyword evidence="3" id="KW-1185">Reference proteome</keyword>
<name>A0A2R6XJ04_MARPO</name>
<feature type="compositionally biased region" description="Basic and acidic residues" evidence="1">
    <location>
        <begin position="88"/>
        <end position="108"/>
    </location>
</feature>
<protein>
    <submittedName>
        <fullName evidence="2">Uncharacterized protein</fullName>
    </submittedName>
</protein>
<reference evidence="3" key="1">
    <citation type="journal article" date="2017" name="Cell">
        <title>Insights into land plant evolution garnered from the Marchantia polymorpha genome.</title>
        <authorList>
            <person name="Bowman J.L."/>
            <person name="Kohchi T."/>
            <person name="Yamato K.T."/>
            <person name="Jenkins J."/>
            <person name="Shu S."/>
            <person name="Ishizaki K."/>
            <person name="Yamaoka S."/>
            <person name="Nishihama R."/>
            <person name="Nakamura Y."/>
            <person name="Berger F."/>
            <person name="Adam C."/>
            <person name="Aki S.S."/>
            <person name="Althoff F."/>
            <person name="Araki T."/>
            <person name="Arteaga-Vazquez M.A."/>
            <person name="Balasubrmanian S."/>
            <person name="Barry K."/>
            <person name="Bauer D."/>
            <person name="Boehm C.R."/>
            <person name="Briginshaw L."/>
            <person name="Caballero-Perez J."/>
            <person name="Catarino B."/>
            <person name="Chen F."/>
            <person name="Chiyoda S."/>
            <person name="Chovatia M."/>
            <person name="Davies K.M."/>
            <person name="Delmans M."/>
            <person name="Demura T."/>
            <person name="Dierschke T."/>
            <person name="Dolan L."/>
            <person name="Dorantes-Acosta A.E."/>
            <person name="Eklund D.M."/>
            <person name="Florent S.N."/>
            <person name="Flores-Sandoval E."/>
            <person name="Fujiyama A."/>
            <person name="Fukuzawa H."/>
            <person name="Galik B."/>
            <person name="Grimanelli D."/>
            <person name="Grimwood J."/>
            <person name="Grossniklaus U."/>
            <person name="Hamada T."/>
            <person name="Haseloff J."/>
            <person name="Hetherington A.J."/>
            <person name="Higo A."/>
            <person name="Hirakawa Y."/>
            <person name="Hundley H.N."/>
            <person name="Ikeda Y."/>
            <person name="Inoue K."/>
            <person name="Inoue S.I."/>
            <person name="Ishida S."/>
            <person name="Jia Q."/>
            <person name="Kakita M."/>
            <person name="Kanazawa T."/>
            <person name="Kawai Y."/>
            <person name="Kawashima T."/>
            <person name="Kennedy M."/>
            <person name="Kinose K."/>
            <person name="Kinoshita T."/>
            <person name="Kohara Y."/>
            <person name="Koide E."/>
            <person name="Komatsu K."/>
            <person name="Kopischke S."/>
            <person name="Kubo M."/>
            <person name="Kyozuka J."/>
            <person name="Lagercrantz U."/>
            <person name="Lin S.S."/>
            <person name="Lindquist E."/>
            <person name="Lipzen A.M."/>
            <person name="Lu C.W."/>
            <person name="De Luna E."/>
            <person name="Martienssen R.A."/>
            <person name="Minamino N."/>
            <person name="Mizutani M."/>
            <person name="Mizutani M."/>
            <person name="Mochizuki N."/>
            <person name="Monte I."/>
            <person name="Mosher R."/>
            <person name="Nagasaki H."/>
            <person name="Nakagami H."/>
            <person name="Naramoto S."/>
            <person name="Nishitani K."/>
            <person name="Ohtani M."/>
            <person name="Okamoto T."/>
            <person name="Okumura M."/>
            <person name="Phillips J."/>
            <person name="Pollak B."/>
            <person name="Reinders A."/>
            <person name="Rovekamp M."/>
            <person name="Sano R."/>
            <person name="Sawa S."/>
            <person name="Schmid M.W."/>
            <person name="Shirakawa M."/>
            <person name="Solano R."/>
            <person name="Spunde A."/>
            <person name="Suetsugu N."/>
            <person name="Sugano S."/>
            <person name="Sugiyama A."/>
            <person name="Sun R."/>
            <person name="Suzuki Y."/>
            <person name="Takenaka M."/>
            <person name="Takezawa D."/>
            <person name="Tomogane H."/>
            <person name="Tsuzuki M."/>
            <person name="Ueda T."/>
            <person name="Umeda M."/>
            <person name="Ward J.M."/>
            <person name="Watanabe Y."/>
            <person name="Yazaki K."/>
            <person name="Yokoyama R."/>
            <person name="Yoshitake Y."/>
            <person name="Yotsui I."/>
            <person name="Zachgo S."/>
            <person name="Schmutz J."/>
        </authorList>
    </citation>
    <scope>NUCLEOTIDE SEQUENCE [LARGE SCALE GENOMIC DNA]</scope>
    <source>
        <strain evidence="3">Tak-1</strain>
    </source>
</reference>